<dbReference type="PANTHER" id="PTHR33446">
    <property type="entry name" value="PROTEIN TONB-RELATED"/>
    <property type="match status" value="1"/>
</dbReference>
<dbReference type="RefSeq" id="WP_109359372.1">
    <property type="nucleotide sequence ID" value="NZ_QFRJ01000005.1"/>
</dbReference>
<feature type="coiled-coil region" evidence="1">
    <location>
        <begin position="149"/>
        <end position="179"/>
    </location>
</feature>
<dbReference type="PANTHER" id="PTHR33446:SF2">
    <property type="entry name" value="PROTEIN TONB"/>
    <property type="match status" value="1"/>
</dbReference>
<dbReference type="Gene3D" id="3.30.1150.10">
    <property type="match status" value="1"/>
</dbReference>
<evidence type="ECO:0000313" key="4">
    <source>
        <dbReference type="EMBL" id="PWH85667.1"/>
    </source>
</evidence>
<evidence type="ECO:0000259" key="3">
    <source>
        <dbReference type="Pfam" id="PF03544"/>
    </source>
</evidence>
<feature type="chain" id="PRO_5015439624" description="TonB C-terminal domain-containing protein" evidence="2">
    <location>
        <begin position="19"/>
        <end position="815"/>
    </location>
</feature>
<dbReference type="OrthoDB" id="1095452at2"/>
<sequence>MKIAKIVFVLLVSNSLWSQVDLPENRQYDYSSDQIDYYFYLKSDTKQSINWGKIYGYEKCRAHVINNSGDSILIHRVGSRNHPLYWFLDGMEPSRLVMPNDTIHLYAKWARRHGPFNRSITLQYRSSSNLNMQYFSVSTKGQFIDSLELSRQEEALERVQKEKAKRKREEHLKIQLEKEQSRQAIYKNGAEDSIPVKIRFYEDGTVRFKEYKRNGIIKEEFDQSGYLKRTWDNEGIHTEYYPNGNRKYKSGKERFSAEVPYVSYYFQNGCLQKEVFLNASIIKEYDSLQCNQLLSKTIKDSTINNSRIIYYDNGEITRIKFFPQIGYSQYAEHTGTFQDDQLVDGYVNYYSSRKRLLFSSQIIDGKRDNVLTKNEKKGNQINLIDREGRKTGLWTTQKSNETEAIRIPSNLKESLSDFRNVAWKNYIYNKGDTVSMVYLHDYGGIRGYFYLKDKEKRIQQGDEIGIFYHENGFIKSKSYELRNGLSASINYSEEIENQIIGGRKGNWSKLIFKNKQLVEIRSLYKEPQLDVILDNSFANGKPRNLQDNMSAIEKGSFKHFELYNGFIYYYDQNEKLTLTEKVVNGVIQYNPRVNLKEEQLIKVALRNDLNFNGWVEQREIKALTSLRLRLTDEDIEKFNWSELAHFDNLKAVNCNNLMYRLSDYTSLDALKLAVVNKSGTKINYSRQRYPWDEPRVPEFERKQEFPELAHVDKIVEFPDVEAKFPGGKEAMEQWIAENIVESRVKEGGKPHKVYVRFTVQKDGSLTDIRILRGVNAEIDKEVKRSIRSMPKWEPALSQGEVCVSKKIIAIVFVLK</sequence>
<keyword evidence="5" id="KW-1185">Reference proteome</keyword>
<dbReference type="InterPro" id="IPR051045">
    <property type="entry name" value="TonB-dependent_transducer"/>
</dbReference>
<dbReference type="EMBL" id="QFRJ01000005">
    <property type="protein sequence ID" value="PWH85667.1"/>
    <property type="molecule type" value="Genomic_DNA"/>
</dbReference>
<dbReference type="GO" id="GO:0031992">
    <property type="term" value="F:energy transducer activity"/>
    <property type="evidence" value="ECO:0007669"/>
    <property type="project" value="TreeGrafter"/>
</dbReference>
<reference evidence="4 5" key="2">
    <citation type="submission" date="2018-05" db="EMBL/GenBank/DDBJ databases">
        <authorList>
            <person name="Lanie J.A."/>
            <person name="Ng W.-L."/>
            <person name="Kazmierczak K.M."/>
            <person name="Andrzejewski T.M."/>
            <person name="Davidsen T.M."/>
            <person name="Wayne K.J."/>
            <person name="Tettelin H."/>
            <person name="Glass J.I."/>
            <person name="Rusch D."/>
            <person name="Podicherti R."/>
            <person name="Tsui H.-C.T."/>
            <person name="Winkler M.E."/>
        </authorList>
    </citation>
    <scope>NUCLEOTIDE SEQUENCE [LARGE SCALE GENOMIC DNA]</scope>
    <source>
        <strain evidence="4 5">C305</strain>
    </source>
</reference>
<dbReference type="Pfam" id="PF03544">
    <property type="entry name" value="TonB_C"/>
    <property type="match status" value="1"/>
</dbReference>
<feature type="signal peptide" evidence="2">
    <location>
        <begin position="1"/>
        <end position="18"/>
    </location>
</feature>
<evidence type="ECO:0000256" key="2">
    <source>
        <dbReference type="SAM" id="SignalP"/>
    </source>
</evidence>
<dbReference type="Proteomes" id="UP000245370">
    <property type="component" value="Unassembled WGS sequence"/>
</dbReference>
<dbReference type="AlphaFoldDB" id="A0A2U2XD30"/>
<dbReference type="GO" id="GO:0055085">
    <property type="term" value="P:transmembrane transport"/>
    <property type="evidence" value="ECO:0007669"/>
    <property type="project" value="InterPro"/>
</dbReference>
<dbReference type="InterPro" id="IPR037682">
    <property type="entry name" value="TonB_C"/>
</dbReference>
<dbReference type="SUPFAM" id="SSF74653">
    <property type="entry name" value="TolA/TonB C-terminal domain"/>
    <property type="match status" value="1"/>
</dbReference>
<accession>A0A2U2XD30</accession>
<proteinExistence type="predicted"/>
<evidence type="ECO:0000313" key="5">
    <source>
        <dbReference type="Proteomes" id="UP000245370"/>
    </source>
</evidence>
<dbReference type="GO" id="GO:0098797">
    <property type="term" value="C:plasma membrane protein complex"/>
    <property type="evidence" value="ECO:0007669"/>
    <property type="project" value="TreeGrafter"/>
</dbReference>
<organism evidence="4 5">
    <name type="scientific">Brumimicrobium oceani</name>
    <dbReference type="NCBI Taxonomy" id="2100725"/>
    <lineage>
        <taxon>Bacteria</taxon>
        <taxon>Pseudomonadati</taxon>
        <taxon>Bacteroidota</taxon>
        <taxon>Flavobacteriia</taxon>
        <taxon>Flavobacteriales</taxon>
        <taxon>Crocinitomicaceae</taxon>
        <taxon>Brumimicrobium</taxon>
    </lineage>
</organism>
<evidence type="ECO:0000256" key="1">
    <source>
        <dbReference type="SAM" id="Coils"/>
    </source>
</evidence>
<gene>
    <name evidence="4" type="ORF">DIT68_08510</name>
</gene>
<keyword evidence="1" id="KW-0175">Coiled coil</keyword>
<reference evidence="4 5" key="1">
    <citation type="submission" date="2018-05" db="EMBL/GenBank/DDBJ databases">
        <title>Brumimicrobium oceani sp. nov., isolated from coastal sediment.</title>
        <authorList>
            <person name="Kou Y."/>
        </authorList>
    </citation>
    <scope>NUCLEOTIDE SEQUENCE [LARGE SCALE GENOMIC DNA]</scope>
    <source>
        <strain evidence="4 5">C305</strain>
    </source>
</reference>
<name>A0A2U2XD30_9FLAO</name>
<keyword evidence="2" id="KW-0732">Signal</keyword>
<protein>
    <recommendedName>
        <fullName evidence="3">TonB C-terminal domain-containing protein</fullName>
    </recommendedName>
</protein>
<comment type="caution">
    <text evidence="4">The sequence shown here is derived from an EMBL/GenBank/DDBJ whole genome shotgun (WGS) entry which is preliminary data.</text>
</comment>
<feature type="domain" description="TonB C-terminal" evidence="3">
    <location>
        <begin position="752"/>
        <end position="813"/>
    </location>
</feature>